<accession>A0A0A8Y5Q1</accession>
<sequence length="43" mass="4968">MEDPLTSFNRRCDSVVVEHVSLEQVQILQGLVQPLQMDVLWIT</sequence>
<dbReference type="EMBL" id="GBRH01276571">
    <property type="protein sequence ID" value="JAD21324.1"/>
    <property type="molecule type" value="Transcribed_RNA"/>
</dbReference>
<organism evidence="1">
    <name type="scientific">Arundo donax</name>
    <name type="common">Giant reed</name>
    <name type="synonym">Donax arundinaceus</name>
    <dbReference type="NCBI Taxonomy" id="35708"/>
    <lineage>
        <taxon>Eukaryota</taxon>
        <taxon>Viridiplantae</taxon>
        <taxon>Streptophyta</taxon>
        <taxon>Embryophyta</taxon>
        <taxon>Tracheophyta</taxon>
        <taxon>Spermatophyta</taxon>
        <taxon>Magnoliopsida</taxon>
        <taxon>Liliopsida</taxon>
        <taxon>Poales</taxon>
        <taxon>Poaceae</taxon>
        <taxon>PACMAD clade</taxon>
        <taxon>Arundinoideae</taxon>
        <taxon>Arundineae</taxon>
        <taxon>Arundo</taxon>
    </lineage>
</organism>
<name>A0A0A8Y5Q1_ARUDO</name>
<protein>
    <submittedName>
        <fullName evidence="1">Uncharacterized protein</fullName>
    </submittedName>
</protein>
<evidence type="ECO:0000313" key="1">
    <source>
        <dbReference type="EMBL" id="JAD21324.1"/>
    </source>
</evidence>
<reference evidence="1" key="2">
    <citation type="journal article" date="2015" name="Data Brief">
        <title>Shoot transcriptome of the giant reed, Arundo donax.</title>
        <authorList>
            <person name="Barrero R.A."/>
            <person name="Guerrero F.D."/>
            <person name="Moolhuijzen P."/>
            <person name="Goolsby J.A."/>
            <person name="Tidwell J."/>
            <person name="Bellgard S.E."/>
            <person name="Bellgard M.I."/>
        </authorList>
    </citation>
    <scope>NUCLEOTIDE SEQUENCE</scope>
    <source>
        <tissue evidence="1">Shoot tissue taken approximately 20 cm above the soil surface</tissue>
    </source>
</reference>
<dbReference type="AlphaFoldDB" id="A0A0A8Y5Q1"/>
<reference evidence="1" key="1">
    <citation type="submission" date="2014-09" db="EMBL/GenBank/DDBJ databases">
        <authorList>
            <person name="Magalhaes I.L.F."/>
            <person name="Oliveira U."/>
            <person name="Santos F.R."/>
            <person name="Vidigal T.H.D.A."/>
            <person name="Brescovit A.D."/>
            <person name="Santos A.J."/>
        </authorList>
    </citation>
    <scope>NUCLEOTIDE SEQUENCE</scope>
    <source>
        <tissue evidence="1">Shoot tissue taken approximately 20 cm above the soil surface</tissue>
    </source>
</reference>
<proteinExistence type="predicted"/>